<dbReference type="InterPro" id="IPR013126">
    <property type="entry name" value="Hsp_70_fam"/>
</dbReference>
<dbReference type="InterPro" id="IPR018181">
    <property type="entry name" value="Heat_shock_70_CS"/>
</dbReference>
<dbReference type="GO" id="GO:0140662">
    <property type="term" value="F:ATP-dependent protein folding chaperone"/>
    <property type="evidence" value="ECO:0007669"/>
    <property type="project" value="InterPro"/>
</dbReference>
<keyword evidence="2 5" id="KW-0547">Nucleotide-binding</keyword>
<accession>A0A5S9ITX2</accession>
<keyword evidence="7" id="KW-1185">Reference proteome</keyword>
<evidence type="ECO:0000256" key="5">
    <source>
        <dbReference type="RuleBase" id="RU003322"/>
    </source>
</evidence>
<dbReference type="PANTHER" id="PTHR19375">
    <property type="entry name" value="HEAT SHOCK PROTEIN 70KDA"/>
    <property type="match status" value="1"/>
</dbReference>
<dbReference type="InterPro" id="IPR043129">
    <property type="entry name" value="ATPase_NBD"/>
</dbReference>
<dbReference type="PRINTS" id="PR00301">
    <property type="entry name" value="HEATSHOCK70"/>
</dbReference>
<dbReference type="GO" id="GO:0005524">
    <property type="term" value="F:ATP binding"/>
    <property type="evidence" value="ECO:0007669"/>
    <property type="project" value="UniProtKB-KW"/>
</dbReference>
<comment type="similarity">
    <text evidence="1 5">Belongs to the heat shock protein 70 family.</text>
</comment>
<dbReference type="KEGG" id="uam:UABAM_05968"/>
<dbReference type="RefSeq" id="WP_151971572.1">
    <property type="nucleotide sequence ID" value="NZ_AP019860.1"/>
</dbReference>
<gene>
    <name evidence="6" type="ORF">UABAM_05968</name>
</gene>
<evidence type="ECO:0000256" key="4">
    <source>
        <dbReference type="ARBA" id="ARBA00023186"/>
    </source>
</evidence>
<organism evidence="6 7">
    <name type="scientific">Uabimicrobium amorphum</name>
    <dbReference type="NCBI Taxonomy" id="2596890"/>
    <lineage>
        <taxon>Bacteria</taxon>
        <taxon>Pseudomonadati</taxon>
        <taxon>Planctomycetota</taxon>
        <taxon>Candidatus Uabimicrobiia</taxon>
        <taxon>Candidatus Uabimicrobiales</taxon>
        <taxon>Candidatus Uabimicrobiaceae</taxon>
        <taxon>Candidatus Uabimicrobium</taxon>
    </lineage>
</organism>
<sequence length="576" mass="64349">MSDEIIVGIDLGTTNSAAAIFRKGKVQVLKNDLDEYLTPSVVAYDKKSDSIMTGRIAKDIYAVNPNQGAATFKRNMGNDHLYSINDKKYGATELSAYILKSLKMQVETALGHEVARAVITVPAYFDESQRFATIKAGEIAGFKVERIINEPTAAAIAYGLNKRESESTFLVFDLGGGTFDVCIMELFEGMLEVRSTAGVSMLGGEDFTQRLMGFALQKVKVNFEYAEVQFPDKLMLLRKRCEIAKRKLSNDESVEVVIPQMGKMKEQQTIEVTGEDCEEIFKPLLERLYSPCRAALRGADIEASELDEIILVGGATRMPIIRRFVEKILGRLPLDNIDPDLAVAEGAAIQAALSGEDEAVEDWVVTDVASHSMGISISKRIGGQLTGGYFSPIIHRNTTIPTSRTEFYCTTVNNQTDMTFNVYEGESRYTKDNRHVGSFSITSIPKSPEGQESVAVTFTYDTNGILEVEATIDSTGKKFNKLFTHNAKSISEEEIKKARRRIEQLKKNPCEKPIYRDLLARAELLYQELFAEQKKQLESRLDLFESALKTRNPLEIKKAYKELKELCDLLDGGMRW</sequence>
<evidence type="ECO:0000313" key="7">
    <source>
        <dbReference type="Proteomes" id="UP000326354"/>
    </source>
</evidence>
<proteinExistence type="inferred from homology"/>
<dbReference type="PROSITE" id="PS00297">
    <property type="entry name" value="HSP70_1"/>
    <property type="match status" value="1"/>
</dbReference>
<evidence type="ECO:0000256" key="2">
    <source>
        <dbReference type="ARBA" id="ARBA00022741"/>
    </source>
</evidence>
<dbReference type="CDD" id="cd10235">
    <property type="entry name" value="ASKHA_NBD_HSP70_HscC"/>
    <property type="match status" value="1"/>
</dbReference>
<dbReference type="OrthoDB" id="9766019at2"/>
<dbReference type="Gene3D" id="3.30.420.40">
    <property type="match status" value="2"/>
</dbReference>
<evidence type="ECO:0000256" key="3">
    <source>
        <dbReference type="ARBA" id="ARBA00022840"/>
    </source>
</evidence>
<reference evidence="6 7" key="1">
    <citation type="submission" date="2019-08" db="EMBL/GenBank/DDBJ databases">
        <title>Complete genome sequence of Candidatus Uab amorphum.</title>
        <authorList>
            <person name="Shiratori T."/>
            <person name="Suzuki S."/>
            <person name="Kakizawa Y."/>
            <person name="Ishida K."/>
        </authorList>
    </citation>
    <scope>NUCLEOTIDE SEQUENCE [LARGE SCALE GENOMIC DNA]</scope>
    <source>
        <strain evidence="6 7">SRT547</strain>
    </source>
</reference>
<dbReference type="PROSITE" id="PS01036">
    <property type="entry name" value="HSP70_3"/>
    <property type="match status" value="1"/>
</dbReference>
<evidence type="ECO:0000256" key="1">
    <source>
        <dbReference type="ARBA" id="ARBA00007381"/>
    </source>
</evidence>
<keyword evidence="3 5" id="KW-0067">ATP-binding</keyword>
<dbReference type="Pfam" id="PF00012">
    <property type="entry name" value="HSP70"/>
    <property type="match status" value="2"/>
</dbReference>
<evidence type="ECO:0000313" key="6">
    <source>
        <dbReference type="EMBL" id="BBM87556.1"/>
    </source>
</evidence>
<dbReference type="Gene3D" id="3.90.640.10">
    <property type="entry name" value="Actin, Chain A, domain 4"/>
    <property type="match status" value="1"/>
</dbReference>
<dbReference type="InterPro" id="IPR029047">
    <property type="entry name" value="HSP70_peptide-bd_sf"/>
</dbReference>
<keyword evidence="4" id="KW-0143">Chaperone</keyword>
<dbReference type="Proteomes" id="UP000326354">
    <property type="component" value="Chromosome"/>
</dbReference>
<dbReference type="SUPFAM" id="SSF53067">
    <property type="entry name" value="Actin-like ATPase domain"/>
    <property type="match status" value="2"/>
</dbReference>
<dbReference type="EMBL" id="AP019860">
    <property type="protein sequence ID" value="BBM87556.1"/>
    <property type="molecule type" value="Genomic_DNA"/>
</dbReference>
<dbReference type="SUPFAM" id="SSF100920">
    <property type="entry name" value="Heat shock protein 70kD (HSP70), peptide-binding domain"/>
    <property type="match status" value="1"/>
</dbReference>
<protein>
    <submittedName>
        <fullName evidence="6">Molecular chaperone HscC</fullName>
    </submittedName>
</protein>
<dbReference type="Gene3D" id="2.60.34.10">
    <property type="entry name" value="Substrate Binding Domain Of DNAk, Chain A, domain 1"/>
    <property type="match status" value="1"/>
</dbReference>
<name>A0A5S9ITX2_UABAM</name>
<dbReference type="FunFam" id="3.30.420.40:FF:000071">
    <property type="entry name" value="Molecular chaperone DnaK"/>
    <property type="match status" value="1"/>
</dbReference>
<dbReference type="AlphaFoldDB" id="A0A5S9ITX2"/>
<dbReference type="InterPro" id="IPR042030">
    <property type="entry name" value="HscC_NBD"/>
</dbReference>